<gene>
    <name evidence="1" type="ORF">CHYS00102_LOCUS29264</name>
</gene>
<accession>A0A7S1BYM2</accession>
<protein>
    <submittedName>
        <fullName evidence="1">Uncharacterized protein</fullName>
    </submittedName>
</protein>
<dbReference type="EMBL" id="HBFR01040024">
    <property type="protein sequence ID" value="CAD8902045.1"/>
    <property type="molecule type" value="Transcribed_RNA"/>
</dbReference>
<dbReference type="AlphaFoldDB" id="A0A7S1BYM2"/>
<name>A0A7S1BYM2_9STRA</name>
<organism evidence="1">
    <name type="scientific">Corethron hystrix</name>
    <dbReference type="NCBI Taxonomy" id="216773"/>
    <lineage>
        <taxon>Eukaryota</taxon>
        <taxon>Sar</taxon>
        <taxon>Stramenopiles</taxon>
        <taxon>Ochrophyta</taxon>
        <taxon>Bacillariophyta</taxon>
        <taxon>Coscinodiscophyceae</taxon>
        <taxon>Corethrophycidae</taxon>
        <taxon>Corethrales</taxon>
        <taxon>Corethraceae</taxon>
        <taxon>Corethron</taxon>
    </lineage>
</organism>
<proteinExistence type="predicted"/>
<sequence>MSCSAGSKVYVSDCVLSSVSSGCTLIVTHCDGGTVTLDSGSSSGTVRIEDPTVTEFRFNSLSSSSKVIAPNVASISGNSMSSNACIKASSSVAVRISNQSSGATVVRGSGMCPSEKQLTLEVAIAIFFALWALVSYLRKKLCCPVESNQPISTEANVSYGAISSVPTNTITTEVVTEADIVYQPKV</sequence>
<reference evidence="1" key="1">
    <citation type="submission" date="2021-01" db="EMBL/GenBank/DDBJ databases">
        <authorList>
            <person name="Corre E."/>
            <person name="Pelletier E."/>
            <person name="Niang G."/>
            <person name="Scheremetjew M."/>
            <person name="Finn R."/>
            <person name="Kale V."/>
            <person name="Holt S."/>
            <person name="Cochrane G."/>
            <person name="Meng A."/>
            <person name="Brown T."/>
            <person name="Cohen L."/>
        </authorList>
    </citation>
    <scope>NUCLEOTIDE SEQUENCE</scope>
    <source>
        <strain evidence="1">308</strain>
    </source>
</reference>
<evidence type="ECO:0000313" key="1">
    <source>
        <dbReference type="EMBL" id="CAD8902045.1"/>
    </source>
</evidence>